<sequence>MLYSFEVMTRSRNSLIDITEKVNKVVKDSGVKSGICVVFIPHTTAGITINENADPSVKGDIERTLSKIVPPNWEYTHLEGNSDSHVKSTLVSPSITLIIESGKILLGTWQGIYFCEFDGPRRRKVFLKIITD</sequence>
<dbReference type="NCBIfam" id="TIGR00149">
    <property type="entry name" value="TIGR00149_YjbQ"/>
    <property type="match status" value="1"/>
</dbReference>
<evidence type="ECO:0000313" key="2">
    <source>
        <dbReference type="EMBL" id="ONN27577.1"/>
    </source>
</evidence>
<protein>
    <recommendedName>
        <fullName evidence="4">YjbQ family protein</fullName>
    </recommendedName>
</protein>
<dbReference type="RefSeq" id="WP_075665560.1">
    <property type="nucleotide sequence ID" value="NZ_LBFC01000009.1"/>
</dbReference>
<gene>
    <name evidence="2" type="ORF">XJ44_02865</name>
</gene>
<reference evidence="2 3" key="1">
    <citation type="submission" date="2015-06" db="EMBL/GenBank/DDBJ databases">
        <title>Genome sequencing of Thermotogales isolates from hydrothermal vents.</title>
        <authorList>
            <person name="Haverkamp T.H."/>
            <person name="Kublanov I.V."/>
            <person name="Nesbo C.L."/>
        </authorList>
    </citation>
    <scope>NUCLEOTIDE SEQUENCE [LARGE SCALE GENOMIC DNA]</scope>
    <source>
        <strain evidence="3">ik275mar</strain>
    </source>
</reference>
<dbReference type="Gene3D" id="2.60.120.460">
    <property type="entry name" value="YjbQ-like"/>
    <property type="match status" value="1"/>
</dbReference>
<proteinExistence type="inferred from homology"/>
<evidence type="ECO:0008006" key="4">
    <source>
        <dbReference type="Google" id="ProtNLM"/>
    </source>
</evidence>
<organism evidence="2 3">
    <name type="scientific">Thermosipho affectus</name>
    <dbReference type="NCBI Taxonomy" id="660294"/>
    <lineage>
        <taxon>Bacteria</taxon>
        <taxon>Thermotogati</taxon>
        <taxon>Thermotogota</taxon>
        <taxon>Thermotogae</taxon>
        <taxon>Thermotogales</taxon>
        <taxon>Fervidobacteriaceae</taxon>
        <taxon>Thermosipho</taxon>
    </lineage>
</organism>
<dbReference type="PANTHER" id="PTHR30615:SF8">
    <property type="entry name" value="UPF0047 PROTEIN C4A8.02C"/>
    <property type="match status" value="1"/>
</dbReference>
<name>A0ABX3IK64_9BACT</name>
<dbReference type="EMBL" id="LBFC01000009">
    <property type="protein sequence ID" value="ONN27577.1"/>
    <property type="molecule type" value="Genomic_DNA"/>
</dbReference>
<evidence type="ECO:0000313" key="3">
    <source>
        <dbReference type="Proteomes" id="UP000242616"/>
    </source>
</evidence>
<keyword evidence="3" id="KW-1185">Reference proteome</keyword>
<dbReference type="InterPro" id="IPR035917">
    <property type="entry name" value="YjbQ-like_sf"/>
</dbReference>
<accession>A0ABX3IK64</accession>
<dbReference type="Proteomes" id="UP000242616">
    <property type="component" value="Unassembled WGS sequence"/>
</dbReference>
<dbReference type="Pfam" id="PF01894">
    <property type="entry name" value="YjbQ"/>
    <property type="match status" value="1"/>
</dbReference>
<dbReference type="PROSITE" id="PS01314">
    <property type="entry name" value="UPF0047"/>
    <property type="match status" value="1"/>
</dbReference>
<dbReference type="InterPro" id="IPR001602">
    <property type="entry name" value="UPF0047_YjbQ-like"/>
</dbReference>
<evidence type="ECO:0000256" key="1">
    <source>
        <dbReference type="ARBA" id="ARBA00005534"/>
    </source>
</evidence>
<dbReference type="PANTHER" id="PTHR30615">
    <property type="entry name" value="UNCHARACTERIZED PROTEIN YJBQ-RELATED"/>
    <property type="match status" value="1"/>
</dbReference>
<comment type="caution">
    <text evidence="2">The sequence shown here is derived from an EMBL/GenBank/DDBJ whole genome shotgun (WGS) entry which is preliminary data.</text>
</comment>
<dbReference type="PIRSF" id="PIRSF004681">
    <property type="entry name" value="UCP004681"/>
    <property type="match status" value="1"/>
</dbReference>
<comment type="similarity">
    <text evidence="1">Belongs to the UPF0047 family.</text>
</comment>
<dbReference type="SUPFAM" id="SSF111038">
    <property type="entry name" value="YjbQ-like"/>
    <property type="match status" value="1"/>
</dbReference>